<feature type="transmembrane region" description="Helical" evidence="1">
    <location>
        <begin position="281"/>
        <end position="302"/>
    </location>
</feature>
<dbReference type="Pfam" id="PF01944">
    <property type="entry name" value="SpoIIM"/>
    <property type="match status" value="1"/>
</dbReference>
<protein>
    <submittedName>
        <fullName evidence="2">Membrane protein</fullName>
    </submittedName>
</protein>
<gene>
    <name evidence="2" type="ORF">GCM10025865_21950</name>
</gene>
<dbReference type="Proteomes" id="UP001321475">
    <property type="component" value="Chromosome"/>
</dbReference>
<evidence type="ECO:0000256" key="1">
    <source>
        <dbReference type="SAM" id="Phobius"/>
    </source>
</evidence>
<name>A0ABM8G466_9CELL</name>
<keyword evidence="1" id="KW-0472">Membrane</keyword>
<feature type="transmembrane region" description="Helical" evidence="1">
    <location>
        <begin position="205"/>
        <end position="232"/>
    </location>
</feature>
<keyword evidence="1" id="KW-1133">Transmembrane helix</keyword>
<dbReference type="PANTHER" id="PTHR35337:SF1">
    <property type="entry name" value="SLR1478 PROTEIN"/>
    <property type="match status" value="1"/>
</dbReference>
<feature type="transmembrane region" description="Helical" evidence="1">
    <location>
        <begin position="100"/>
        <end position="120"/>
    </location>
</feature>
<sequence>MDLDAYAAVHRPEWDRLRALVRRRRLSGDEADDLVRLYQVTATHLSTVRSTAPDPVLISELSELLSRGRTRIAGSHEPAWRDLRRFVAVSLPAALYRVRWWSWAVIAASLLVAVVSGVWVSTTPGGLDVVGPVSVQQDYVDRAFAEYYDPGTDFALTVWTNNAWIAAQCVALGITGLWPAYVLFTNAVNLGVVGGLMSSYGELDVFFALILPHGLLELTAVFVAGAAGLKLFWALVEPGHRTRARAVAEEGRALFTVAIGLAGALAVSGVIEGYVTGSGLAWWLKILVGVVAAAAFWAYVIVLGRRAVAQGETGDLERDLAGDTVAVRG</sequence>
<feature type="transmembrane region" description="Helical" evidence="1">
    <location>
        <begin position="253"/>
        <end position="275"/>
    </location>
</feature>
<accession>A0ABM8G466</accession>
<evidence type="ECO:0000313" key="2">
    <source>
        <dbReference type="EMBL" id="BDZ42896.1"/>
    </source>
</evidence>
<organism evidence="2 3">
    <name type="scientific">Paraoerskovia sediminicola</name>
    <dbReference type="NCBI Taxonomy" id="1138587"/>
    <lineage>
        <taxon>Bacteria</taxon>
        <taxon>Bacillati</taxon>
        <taxon>Actinomycetota</taxon>
        <taxon>Actinomycetes</taxon>
        <taxon>Micrococcales</taxon>
        <taxon>Cellulomonadaceae</taxon>
        <taxon>Paraoerskovia</taxon>
    </lineage>
</organism>
<evidence type="ECO:0000313" key="3">
    <source>
        <dbReference type="Proteomes" id="UP001321475"/>
    </source>
</evidence>
<dbReference type="InterPro" id="IPR002798">
    <property type="entry name" value="SpoIIM-like"/>
</dbReference>
<dbReference type="PANTHER" id="PTHR35337">
    <property type="entry name" value="SLR1478 PROTEIN"/>
    <property type="match status" value="1"/>
</dbReference>
<keyword evidence="1" id="KW-0812">Transmembrane</keyword>
<proteinExistence type="predicted"/>
<dbReference type="RefSeq" id="WP_286217287.1">
    <property type="nucleotide sequence ID" value="NZ_AP027729.1"/>
</dbReference>
<keyword evidence="3" id="KW-1185">Reference proteome</keyword>
<reference evidence="3" key="1">
    <citation type="journal article" date="2019" name="Int. J. Syst. Evol. Microbiol.">
        <title>The Global Catalogue of Microorganisms (GCM) 10K type strain sequencing project: providing services to taxonomists for standard genome sequencing and annotation.</title>
        <authorList>
            <consortium name="The Broad Institute Genomics Platform"/>
            <consortium name="The Broad Institute Genome Sequencing Center for Infectious Disease"/>
            <person name="Wu L."/>
            <person name="Ma J."/>
        </authorList>
    </citation>
    <scope>NUCLEOTIDE SEQUENCE [LARGE SCALE GENOMIC DNA]</scope>
    <source>
        <strain evidence="3">NBRC 108565</strain>
    </source>
</reference>
<dbReference type="EMBL" id="AP027729">
    <property type="protein sequence ID" value="BDZ42896.1"/>
    <property type="molecule type" value="Genomic_DNA"/>
</dbReference>